<dbReference type="OrthoDB" id="21665at2"/>
<dbReference type="RefSeq" id="WP_109669400.1">
    <property type="nucleotide sequence ID" value="NZ_QGGW01000007.1"/>
</dbReference>
<comment type="caution">
    <text evidence="1">The sequence shown here is derived from an EMBL/GenBank/DDBJ whole genome shotgun (WGS) entry which is preliminary data.</text>
</comment>
<name>A0A316GJK9_9RHOB</name>
<dbReference type="AlphaFoldDB" id="A0A316GJK9"/>
<accession>A0A316GJK9</accession>
<reference evidence="1 2" key="1">
    <citation type="submission" date="2018-05" db="EMBL/GenBank/DDBJ databases">
        <title>Genomic Encyclopedia of Type Strains, Phase IV (KMG-IV): sequencing the most valuable type-strain genomes for metagenomic binning, comparative biology and taxonomic classification.</title>
        <authorList>
            <person name="Goeker M."/>
        </authorList>
    </citation>
    <scope>NUCLEOTIDE SEQUENCE [LARGE SCALE GENOMIC DNA]</scope>
    <source>
        <strain evidence="1 2">DSM 16097</strain>
    </source>
</reference>
<gene>
    <name evidence="1" type="ORF">C7455_107147</name>
</gene>
<protein>
    <submittedName>
        <fullName evidence="1">Uncharacterized protein</fullName>
    </submittedName>
</protein>
<organism evidence="1 2">
    <name type="scientific">Roseicyclus mahoneyensis</name>
    <dbReference type="NCBI Taxonomy" id="164332"/>
    <lineage>
        <taxon>Bacteria</taxon>
        <taxon>Pseudomonadati</taxon>
        <taxon>Pseudomonadota</taxon>
        <taxon>Alphaproteobacteria</taxon>
        <taxon>Rhodobacterales</taxon>
        <taxon>Roseobacteraceae</taxon>
        <taxon>Roseicyclus</taxon>
    </lineage>
</organism>
<keyword evidence="2" id="KW-1185">Reference proteome</keyword>
<proteinExistence type="predicted"/>
<dbReference type="EMBL" id="QGGW01000007">
    <property type="protein sequence ID" value="PWK59602.1"/>
    <property type="molecule type" value="Genomic_DNA"/>
</dbReference>
<evidence type="ECO:0000313" key="2">
    <source>
        <dbReference type="Proteomes" id="UP000245708"/>
    </source>
</evidence>
<evidence type="ECO:0000313" key="1">
    <source>
        <dbReference type="EMBL" id="PWK59602.1"/>
    </source>
</evidence>
<sequence length="99" mass="11457">MKYFKRIQTDIPTAFLLDEIAPASDAWAQIAGRHDKIAMQREALELLLRGLRKSMMHGRKDRDRHEIRWMTVSEAFLRARAFIIDAAARFPSFGRVCPA</sequence>
<dbReference type="Proteomes" id="UP000245708">
    <property type="component" value="Unassembled WGS sequence"/>
</dbReference>